<dbReference type="InterPro" id="IPR005302">
    <property type="entry name" value="MoCF_Sase_C"/>
</dbReference>
<keyword evidence="1" id="KW-0472">Membrane</keyword>
<keyword evidence="1" id="KW-0812">Transmembrane</keyword>
<accession>A0A4R8Q9V6</accession>
<dbReference type="EMBL" id="QAPG01000042">
    <property type="protein sequence ID" value="TDZ35318.1"/>
    <property type="molecule type" value="Genomic_DNA"/>
</dbReference>
<keyword evidence="4" id="KW-1185">Reference proteome</keyword>
<proteinExistence type="predicted"/>
<feature type="domain" description="MOSC" evidence="2">
    <location>
        <begin position="309"/>
        <end position="478"/>
    </location>
</feature>
<evidence type="ECO:0000313" key="4">
    <source>
        <dbReference type="Proteomes" id="UP000295083"/>
    </source>
</evidence>
<dbReference type="GO" id="GO:0030151">
    <property type="term" value="F:molybdenum ion binding"/>
    <property type="evidence" value="ECO:0007669"/>
    <property type="project" value="InterPro"/>
</dbReference>
<comment type="caution">
    <text evidence="3">The sequence shown here is derived from an EMBL/GenBank/DDBJ whole genome shotgun (WGS) entry which is preliminary data.</text>
</comment>
<dbReference type="Proteomes" id="UP000295083">
    <property type="component" value="Unassembled WGS sequence"/>
</dbReference>
<evidence type="ECO:0000259" key="2">
    <source>
        <dbReference type="PROSITE" id="PS51340"/>
    </source>
</evidence>
<dbReference type="InterPro" id="IPR005303">
    <property type="entry name" value="MOCOS_middle"/>
</dbReference>
<evidence type="ECO:0000256" key="1">
    <source>
        <dbReference type="SAM" id="Phobius"/>
    </source>
</evidence>
<sequence length="488" mass="53928">MDAAAAAAGATATATADLTSSPLLSHSSPLGFGFYFLPFATIICFLIPVLYIFPPIPATTSDALRATHTKIGLSPPKSNLKDQFSPAHAAAANAAAANAAAAAAAASDVPAAKLHALYIYPIKSCRGIELSKSKLLPTGLEFDRLYTFAQLKSAFPVSAADSEETKDKHSWEFITQRQFPLLATVKVDVYVPDATKRTAFVEQHSDGGSGGDAWIVFRFPWQDRGFRGVMQLLAAKIRDGWRAEPEREVLLPVGFPTPEEIEARGYEVEDVRIWKEWVPALNMGKEIPNELSLYLGVSNKLTIFRSDPDRLREVYRCAPRKEETGYQPIVGFQDAYPLHLMNLTSLRDFDSKVPKDENLQNLDVRRFRSNLIVSGAPAYDEESWKHVTFTQGSSKTTHPAGFQVSCRTVRCKLPNVDPATGVRHAVEPDRSLRKLREVDEGAPHMGCLGMQLCPLFDGTDRVEHMQGWLEVGMAVDVEQRGEHLYIKQ</sequence>
<dbReference type="SUPFAM" id="SSF50800">
    <property type="entry name" value="PK beta-barrel domain-like"/>
    <property type="match status" value="1"/>
</dbReference>
<feature type="transmembrane region" description="Helical" evidence="1">
    <location>
        <begin position="32"/>
        <end position="53"/>
    </location>
</feature>
<dbReference type="PANTHER" id="PTHR14237:SF23">
    <property type="entry name" value="MOSC DOMAIN PROTEIN (AFU_ORTHOLOGUE AFUA_7G05900)"/>
    <property type="match status" value="1"/>
</dbReference>
<dbReference type="InterPro" id="IPR011037">
    <property type="entry name" value="Pyrv_Knase-like_insert_dom_sf"/>
</dbReference>
<name>A0A4R8Q9V6_9PEZI</name>
<keyword evidence="1" id="KW-1133">Transmembrane helix</keyword>
<evidence type="ECO:0000313" key="3">
    <source>
        <dbReference type="EMBL" id="TDZ35318.1"/>
    </source>
</evidence>
<dbReference type="Pfam" id="PF03476">
    <property type="entry name" value="MOSC_N"/>
    <property type="match status" value="1"/>
</dbReference>
<dbReference type="AlphaFoldDB" id="A0A4R8Q9V6"/>
<gene>
    <name evidence="3" type="primary">Marc2</name>
    <name evidence="3" type="ORF">C8035_v008870</name>
</gene>
<dbReference type="GO" id="GO:0003824">
    <property type="term" value="F:catalytic activity"/>
    <property type="evidence" value="ECO:0007669"/>
    <property type="project" value="InterPro"/>
</dbReference>
<dbReference type="PROSITE" id="PS51340">
    <property type="entry name" value="MOSC"/>
    <property type="match status" value="1"/>
</dbReference>
<dbReference type="GO" id="GO:0030170">
    <property type="term" value="F:pyridoxal phosphate binding"/>
    <property type="evidence" value="ECO:0007669"/>
    <property type="project" value="InterPro"/>
</dbReference>
<organism evidence="3 4">
    <name type="scientific">Colletotrichum spinosum</name>
    <dbReference type="NCBI Taxonomy" id="1347390"/>
    <lineage>
        <taxon>Eukaryota</taxon>
        <taxon>Fungi</taxon>
        <taxon>Dikarya</taxon>
        <taxon>Ascomycota</taxon>
        <taxon>Pezizomycotina</taxon>
        <taxon>Sordariomycetes</taxon>
        <taxon>Hypocreomycetidae</taxon>
        <taxon>Glomerellales</taxon>
        <taxon>Glomerellaceae</taxon>
        <taxon>Colletotrichum</taxon>
        <taxon>Colletotrichum orbiculare species complex</taxon>
    </lineage>
</organism>
<dbReference type="Pfam" id="PF03473">
    <property type="entry name" value="MOSC"/>
    <property type="match status" value="1"/>
</dbReference>
<protein>
    <submittedName>
        <fullName evidence="3">Mitochondrial amidoxime reducing component 2</fullName>
    </submittedName>
</protein>
<dbReference type="PANTHER" id="PTHR14237">
    <property type="entry name" value="MOLYBDOPTERIN COFACTOR SULFURASE MOSC"/>
    <property type="match status" value="1"/>
</dbReference>
<reference evidence="3 4" key="1">
    <citation type="submission" date="2018-11" db="EMBL/GenBank/DDBJ databases">
        <title>Genome sequence and assembly of Colletotrichum spinosum.</title>
        <authorList>
            <person name="Gan P."/>
            <person name="Shirasu K."/>
        </authorList>
    </citation>
    <scope>NUCLEOTIDE SEQUENCE [LARGE SCALE GENOMIC DNA]</scope>
    <source>
        <strain evidence="3 4">CBS 515.97</strain>
    </source>
</reference>